<reference evidence="2 3" key="1">
    <citation type="submission" date="2016-11" db="EMBL/GenBank/DDBJ databases">
        <authorList>
            <person name="Jaros S."/>
            <person name="Januszkiewicz K."/>
            <person name="Wedrychowicz H."/>
        </authorList>
    </citation>
    <scope>NUCLEOTIDE SEQUENCE [LARGE SCALE GENOMIC DNA]</scope>
    <source>
        <strain evidence="2 3">DSM 17918</strain>
    </source>
</reference>
<sequence>MFSSEYINLLLKNIAKDMNLTGNSQRDKLHGDDDEGEGPKKKKESGINITTSQALVILGLLAGVLEPISILIDRNQTVQIILSGSLKQETQLEKIMDQVRKMPFDEVMRALLGQ</sequence>
<evidence type="ECO:0000313" key="3">
    <source>
        <dbReference type="Proteomes" id="UP000184088"/>
    </source>
</evidence>
<dbReference type="Proteomes" id="UP000184088">
    <property type="component" value="Unassembled WGS sequence"/>
</dbReference>
<gene>
    <name evidence="2" type="ORF">SAMN02746089_00094</name>
</gene>
<keyword evidence="3" id="KW-1185">Reference proteome</keyword>
<accession>A0A1M4SQH1</accession>
<dbReference type="EMBL" id="FQVH01000001">
    <property type="protein sequence ID" value="SHE34197.1"/>
    <property type="molecule type" value="Genomic_DNA"/>
</dbReference>
<protein>
    <submittedName>
        <fullName evidence="2">Uncharacterized protein</fullName>
    </submittedName>
</protein>
<organism evidence="2 3">
    <name type="scientific">Caldanaerobius fijiensis DSM 17918</name>
    <dbReference type="NCBI Taxonomy" id="1121256"/>
    <lineage>
        <taxon>Bacteria</taxon>
        <taxon>Bacillati</taxon>
        <taxon>Bacillota</taxon>
        <taxon>Clostridia</taxon>
        <taxon>Thermoanaerobacterales</taxon>
        <taxon>Thermoanaerobacteraceae</taxon>
        <taxon>Caldanaerobius</taxon>
    </lineage>
</organism>
<evidence type="ECO:0000313" key="2">
    <source>
        <dbReference type="EMBL" id="SHE34197.1"/>
    </source>
</evidence>
<dbReference type="RefSeq" id="WP_143156583.1">
    <property type="nucleotide sequence ID" value="NZ_FQVH01000001.1"/>
</dbReference>
<dbReference type="AlphaFoldDB" id="A0A1M4SQH1"/>
<dbReference type="OrthoDB" id="1727316at2"/>
<feature type="region of interest" description="Disordered" evidence="1">
    <location>
        <begin position="22"/>
        <end position="45"/>
    </location>
</feature>
<dbReference type="STRING" id="1121256.SAMN02746089_00094"/>
<proteinExistence type="predicted"/>
<evidence type="ECO:0000256" key="1">
    <source>
        <dbReference type="SAM" id="MobiDB-lite"/>
    </source>
</evidence>
<name>A0A1M4SQH1_9THEO</name>